<comment type="function">
    <text evidence="7">Thiolesterase that catalyzes the hydrolysis of S-D-lactoyl-glutathione to form glutathione and D-lactic acid.</text>
</comment>
<dbReference type="SMART" id="SM00849">
    <property type="entry name" value="Lactamase_B"/>
    <property type="match status" value="1"/>
</dbReference>
<evidence type="ECO:0000313" key="10">
    <source>
        <dbReference type="Proteomes" id="UP000242447"/>
    </source>
</evidence>
<dbReference type="UniPathway" id="UPA00619">
    <property type="reaction ID" value="UER00676"/>
</dbReference>
<keyword evidence="4 7" id="KW-0479">Metal-binding</keyword>
<dbReference type="Proteomes" id="UP000242447">
    <property type="component" value="Chromosome"/>
</dbReference>
<dbReference type="GO" id="GO:0019243">
    <property type="term" value="P:methylglyoxal catabolic process to D-lactate via S-lactoyl-glutathione"/>
    <property type="evidence" value="ECO:0007669"/>
    <property type="project" value="UniProtKB-UniRule"/>
</dbReference>
<dbReference type="GO" id="GO:0004416">
    <property type="term" value="F:hydroxyacylglutathione hydrolase activity"/>
    <property type="evidence" value="ECO:0007669"/>
    <property type="project" value="UniProtKB-UniRule"/>
</dbReference>
<feature type="binding site" evidence="7">
    <location>
        <position position="65"/>
    </location>
    <ligand>
        <name>Zn(2+)</name>
        <dbReference type="ChEBI" id="CHEBI:29105"/>
        <label>1</label>
    </ligand>
</feature>
<feature type="binding site" evidence="7">
    <location>
        <position position="69"/>
    </location>
    <ligand>
        <name>Zn(2+)</name>
        <dbReference type="ChEBI" id="CHEBI:29105"/>
        <label>2</label>
    </ligand>
</feature>
<feature type="binding site" evidence="7">
    <location>
        <position position="180"/>
    </location>
    <ligand>
        <name>Zn(2+)</name>
        <dbReference type="ChEBI" id="CHEBI:29105"/>
        <label>2</label>
    </ligand>
</feature>
<dbReference type="KEGG" id="kro:BVG79_00712"/>
<evidence type="ECO:0000256" key="2">
    <source>
        <dbReference type="ARBA" id="ARBA00004963"/>
    </source>
</evidence>
<keyword evidence="6 7" id="KW-0862">Zinc</keyword>
<feature type="binding site" evidence="7">
    <location>
        <position position="123"/>
    </location>
    <ligand>
        <name>Zn(2+)</name>
        <dbReference type="ChEBI" id="CHEBI:29105"/>
        <label>1</label>
    </ligand>
</feature>
<gene>
    <name evidence="7 9" type="primary">gloB</name>
    <name evidence="9" type="ORF">BVG79_00712</name>
</gene>
<dbReference type="Gene3D" id="3.60.15.10">
    <property type="entry name" value="Ribonuclease Z/Hydroxyacylglutathione hydrolase-like"/>
    <property type="match status" value="1"/>
</dbReference>
<dbReference type="InterPro" id="IPR050110">
    <property type="entry name" value="Glyoxalase_II_hydrolase"/>
</dbReference>
<name>A0A1W6NXW6_9RHOB</name>
<dbReference type="InterPro" id="IPR035680">
    <property type="entry name" value="Clx_II_MBL"/>
</dbReference>
<comment type="subunit">
    <text evidence="7">Monomer.</text>
</comment>
<evidence type="ECO:0000256" key="5">
    <source>
        <dbReference type="ARBA" id="ARBA00022801"/>
    </source>
</evidence>
<dbReference type="OrthoDB" id="9802248at2"/>
<sequence length="264" mass="28555">MSVTTGTDDKGFQIVTIPCLRDNYAFLIHDTTTNRTALIDAPEAAPIQTVLRARGWRLDAILLTHHHDDHIQAVPALVAEFKAKVYGAAADAERLPPLGHALKPGDRFSLLGTPVEVLDVPGHTVGHIAFYLPELSAVFTGDSLMVMGCGRLFEGTPAQMYDTLQRLAALPADTMVYSGHEYTESNMRFALSLLPDDPALRARAAKIAAVRAEGGFTIPAKLSQELATNPFLRSADPAIAHAVDMDGQDPARVFAKLRSLKDSF</sequence>
<dbReference type="InterPro" id="IPR036866">
    <property type="entry name" value="RibonucZ/Hydroxyglut_hydro"/>
</dbReference>
<comment type="catalytic activity">
    <reaction evidence="1 7">
        <text>an S-(2-hydroxyacyl)glutathione + H2O = a 2-hydroxy carboxylate + glutathione + H(+)</text>
        <dbReference type="Rhea" id="RHEA:21864"/>
        <dbReference type="ChEBI" id="CHEBI:15377"/>
        <dbReference type="ChEBI" id="CHEBI:15378"/>
        <dbReference type="ChEBI" id="CHEBI:57925"/>
        <dbReference type="ChEBI" id="CHEBI:58896"/>
        <dbReference type="ChEBI" id="CHEBI:71261"/>
        <dbReference type="EC" id="3.1.2.6"/>
    </reaction>
</comment>
<evidence type="ECO:0000256" key="1">
    <source>
        <dbReference type="ARBA" id="ARBA00001623"/>
    </source>
</evidence>
<dbReference type="PANTHER" id="PTHR43705:SF1">
    <property type="entry name" value="HYDROXYACYLGLUTATHIONE HYDROLASE GLOB"/>
    <property type="match status" value="1"/>
</dbReference>
<comment type="pathway">
    <text evidence="2 7">Secondary metabolite metabolism; methylglyoxal degradation; (R)-lactate from methylglyoxal: step 2/2.</text>
</comment>
<evidence type="ECO:0000256" key="6">
    <source>
        <dbReference type="ARBA" id="ARBA00022833"/>
    </source>
</evidence>
<dbReference type="InterPro" id="IPR001279">
    <property type="entry name" value="Metallo-B-lactamas"/>
</dbReference>
<evidence type="ECO:0000313" key="9">
    <source>
        <dbReference type="EMBL" id="ARO14064.1"/>
    </source>
</evidence>
<dbReference type="STRING" id="92947.BVG79_00712"/>
<dbReference type="SUPFAM" id="SSF56281">
    <property type="entry name" value="Metallo-hydrolase/oxidoreductase"/>
    <property type="match status" value="1"/>
</dbReference>
<evidence type="ECO:0000259" key="8">
    <source>
        <dbReference type="SMART" id="SM00849"/>
    </source>
</evidence>
<dbReference type="Pfam" id="PF00753">
    <property type="entry name" value="Lactamase_B"/>
    <property type="match status" value="1"/>
</dbReference>
<comment type="similarity">
    <text evidence="3 7">Belongs to the metallo-beta-lactamase superfamily. Glyoxalase II family.</text>
</comment>
<dbReference type="Pfam" id="PF16123">
    <property type="entry name" value="HAGH_C"/>
    <property type="match status" value="1"/>
</dbReference>
<keyword evidence="10" id="KW-1185">Reference proteome</keyword>
<accession>A0A1W6NXW6</accession>
<proteinExistence type="inferred from homology"/>
<dbReference type="EMBL" id="CP019937">
    <property type="protein sequence ID" value="ARO14064.1"/>
    <property type="molecule type" value="Genomic_DNA"/>
</dbReference>
<evidence type="ECO:0000256" key="3">
    <source>
        <dbReference type="ARBA" id="ARBA00006759"/>
    </source>
</evidence>
<feature type="domain" description="Metallo-beta-lactamase" evidence="8">
    <location>
        <begin position="22"/>
        <end position="180"/>
    </location>
</feature>
<dbReference type="InterPro" id="IPR017782">
    <property type="entry name" value="Hydroxyacylglutathione_Hdrlase"/>
</dbReference>
<dbReference type="CDD" id="cd07723">
    <property type="entry name" value="hydroxyacylglutathione_hydrolase_MBL-fold"/>
    <property type="match status" value="1"/>
</dbReference>
<feature type="binding site" evidence="7">
    <location>
        <position position="70"/>
    </location>
    <ligand>
        <name>Zn(2+)</name>
        <dbReference type="ChEBI" id="CHEBI:29105"/>
        <label>2</label>
    </ligand>
</feature>
<protein>
    <recommendedName>
        <fullName evidence="7">Hydroxyacylglutathione hydrolase</fullName>
        <ecNumber evidence="7">3.1.2.6</ecNumber>
    </recommendedName>
    <alternativeName>
        <fullName evidence="7">Glyoxalase II</fullName>
        <shortName evidence="7">Glx II</shortName>
    </alternativeName>
</protein>
<dbReference type="InterPro" id="IPR032282">
    <property type="entry name" value="HAGH_C"/>
</dbReference>
<dbReference type="HAMAP" id="MF_01374">
    <property type="entry name" value="Glyoxalase_2"/>
    <property type="match status" value="1"/>
</dbReference>
<evidence type="ECO:0000256" key="4">
    <source>
        <dbReference type="ARBA" id="ARBA00022723"/>
    </source>
</evidence>
<evidence type="ECO:0000256" key="7">
    <source>
        <dbReference type="HAMAP-Rule" id="MF_01374"/>
    </source>
</evidence>
<dbReference type="NCBIfam" id="TIGR03413">
    <property type="entry name" value="GSH_gloB"/>
    <property type="match status" value="1"/>
</dbReference>
<dbReference type="GO" id="GO:0046872">
    <property type="term" value="F:metal ion binding"/>
    <property type="evidence" value="ECO:0007669"/>
    <property type="project" value="UniProtKB-KW"/>
</dbReference>
<dbReference type="EC" id="3.1.2.6" evidence="7"/>
<dbReference type="PIRSF" id="PIRSF005457">
    <property type="entry name" value="Glx"/>
    <property type="match status" value="1"/>
</dbReference>
<comment type="cofactor">
    <cofactor evidence="7">
        <name>Zn(2+)</name>
        <dbReference type="ChEBI" id="CHEBI:29105"/>
    </cofactor>
    <text evidence="7">Binds 2 Zn(2+) ions per subunit.</text>
</comment>
<feature type="binding site" evidence="7">
    <location>
        <position position="142"/>
    </location>
    <ligand>
        <name>Zn(2+)</name>
        <dbReference type="ChEBI" id="CHEBI:29105"/>
        <label>1</label>
    </ligand>
</feature>
<organism evidence="9 10">
    <name type="scientific">Ketogulonicigenium robustum</name>
    <dbReference type="NCBI Taxonomy" id="92947"/>
    <lineage>
        <taxon>Bacteria</taxon>
        <taxon>Pseudomonadati</taxon>
        <taxon>Pseudomonadota</taxon>
        <taxon>Alphaproteobacteria</taxon>
        <taxon>Rhodobacterales</taxon>
        <taxon>Roseobacteraceae</taxon>
        <taxon>Ketogulonicigenium</taxon>
    </lineage>
</organism>
<feature type="binding site" evidence="7">
    <location>
        <position position="142"/>
    </location>
    <ligand>
        <name>Zn(2+)</name>
        <dbReference type="ChEBI" id="CHEBI:29105"/>
        <label>2</label>
    </ligand>
</feature>
<dbReference type="PANTHER" id="PTHR43705">
    <property type="entry name" value="HYDROXYACYLGLUTATHIONE HYDROLASE"/>
    <property type="match status" value="1"/>
</dbReference>
<keyword evidence="5 7" id="KW-0378">Hydrolase</keyword>
<dbReference type="RefSeq" id="WP_085785675.1">
    <property type="nucleotide sequence ID" value="NZ_CP019937.1"/>
</dbReference>
<reference evidence="9 10" key="1">
    <citation type="submission" date="2017-02" db="EMBL/GenBank/DDBJ databases">
        <title>Ketogulonicigenium robustum SPU B003 Genome sequencing and assembly.</title>
        <authorList>
            <person name="Li Y."/>
            <person name="Liu L."/>
            <person name="Wang C."/>
            <person name="Zhang M."/>
            <person name="Zhang T."/>
            <person name="Zhang Y."/>
        </authorList>
    </citation>
    <scope>NUCLEOTIDE SEQUENCE [LARGE SCALE GENOMIC DNA]</scope>
    <source>
        <strain evidence="9 10">SPU_B003</strain>
    </source>
</reference>
<dbReference type="AlphaFoldDB" id="A0A1W6NXW6"/>
<feature type="binding site" evidence="7">
    <location>
        <position position="67"/>
    </location>
    <ligand>
        <name>Zn(2+)</name>
        <dbReference type="ChEBI" id="CHEBI:29105"/>
        <label>1</label>
    </ligand>
</feature>